<evidence type="ECO:0000313" key="2">
    <source>
        <dbReference type="EMBL" id="VFJ73354.1"/>
    </source>
</evidence>
<dbReference type="EMBL" id="CAADEZ010000710">
    <property type="protein sequence ID" value="VFJ73354.1"/>
    <property type="molecule type" value="Genomic_DNA"/>
</dbReference>
<keyword evidence="1" id="KW-0732">Signal</keyword>
<sequence length="520" mass="58266">MKKTRFTSFVFGPLAGVFLVIAANAFVAHPAKADTAPVFTSGPTVSTVADTVADISFTADSFAADQNGTYYLYYTDETFSEVDTSEEVRDSSQQTGIFSTGSEAVAALTDLSANMAYYVKVVLEDSEGVLQEKPATIILETLEPYVLFAPMATPDAYLIDMDGGIRNTWQLTDLTTSVYLLEDNQLLAPYHVPSQYFQEGDAWVGGGIEILDWCGNRVYSYELKDNPRYHLHHDIERMQNGNILATAYERITRQDAIDLGFDESYINEYGEVWSDAVFEIDLETGEIVWEWHVKDHLLRSGSESSDYPGLINPAYPLTLNSTDWLHINAIDYNEALKQIILSVRNFKEIWIINHALTESEARGHLGDLLFRFGNPEAYGESGDAEFDRGQHDVHWIDPNSATSNILLYNNKDEYHDGTDTSTVVELKVDTPYEFGSATIVWEYGDDTGEEKFYSNVVSSVQRLPTGGNLICSGADAEMMEIDENGNKVWEYVNTEYGAAFPDGSFVTHVFRAKKYYLDLE</sequence>
<dbReference type="PANTHER" id="PTHR35340:SF5">
    <property type="entry name" value="ASST-DOMAIN-CONTAINING PROTEIN"/>
    <property type="match status" value="1"/>
</dbReference>
<keyword evidence="3" id="KW-0808">Transferase</keyword>
<feature type="chain" id="PRO_5036354153" evidence="1">
    <location>
        <begin position="23"/>
        <end position="520"/>
    </location>
</feature>
<evidence type="ECO:0000313" key="3">
    <source>
        <dbReference type="EMBL" id="VFJ73454.1"/>
    </source>
</evidence>
<accession>A0A450TWN0</accession>
<dbReference type="AlphaFoldDB" id="A0A450TWN0"/>
<name>A0A450TWN0_9GAMM</name>
<dbReference type="GO" id="GO:0004062">
    <property type="term" value="F:aryl sulfotransferase activity"/>
    <property type="evidence" value="ECO:0007669"/>
    <property type="project" value="InterPro"/>
</dbReference>
<dbReference type="InterPro" id="IPR010262">
    <property type="entry name" value="Arylsulfotransferase_bact"/>
</dbReference>
<proteinExistence type="predicted"/>
<evidence type="ECO:0000256" key="1">
    <source>
        <dbReference type="SAM" id="SignalP"/>
    </source>
</evidence>
<organism evidence="3">
    <name type="scientific">Candidatus Kentrum sp. FM</name>
    <dbReference type="NCBI Taxonomy" id="2126340"/>
    <lineage>
        <taxon>Bacteria</taxon>
        <taxon>Pseudomonadati</taxon>
        <taxon>Pseudomonadota</taxon>
        <taxon>Gammaproteobacteria</taxon>
        <taxon>Candidatus Kentrum</taxon>
    </lineage>
</organism>
<feature type="signal peptide" evidence="1">
    <location>
        <begin position="1"/>
        <end position="22"/>
    </location>
</feature>
<dbReference type="InterPro" id="IPR053143">
    <property type="entry name" value="Arylsulfate_ST"/>
</dbReference>
<dbReference type="Pfam" id="PF05935">
    <property type="entry name" value="Arylsulfotrans"/>
    <property type="match status" value="1"/>
</dbReference>
<dbReference type="PANTHER" id="PTHR35340">
    <property type="entry name" value="PQQ ENZYME REPEAT PROTEIN-RELATED"/>
    <property type="match status" value="1"/>
</dbReference>
<dbReference type="EMBL" id="CAADFA010000731">
    <property type="protein sequence ID" value="VFJ73454.1"/>
    <property type="molecule type" value="Genomic_DNA"/>
</dbReference>
<protein>
    <submittedName>
        <fullName evidence="3">Arylsulfotransferase (ASST)</fullName>
    </submittedName>
</protein>
<gene>
    <name evidence="2" type="ORF">BECKFM1743A_GA0114220_107102</name>
    <name evidence="4" type="ORF">BECKFM1743B_GA0114221_106582</name>
    <name evidence="3" type="ORF">BECKFM1743C_GA0114222_107312</name>
</gene>
<evidence type="ECO:0000313" key="4">
    <source>
        <dbReference type="EMBL" id="VFK19963.1"/>
    </source>
</evidence>
<reference evidence="3" key="1">
    <citation type="submission" date="2019-02" db="EMBL/GenBank/DDBJ databases">
        <authorList>
            <person name="Gruber-Vodicka R. H."/>
            <person name="Seah K. B. B."/>
        </authorList>
    </citation>
    <scope>NUCLEOTIDE SEQUENCE</scope>
    <source>
        <strain evidence="2">BECK_BZ163</strain>
        <strain evidence="4">BECK_BZ164</strain>
        <strain evidence="3">BECK_BZ165</strain>
    </source>
</reference>
<dbReference type="EMBL" id="CAADFL010000658">
    <property type="protein sequence ID" value="VFK19963.1"/>
    <property type="molecule type" value="Genomic_DNA"/>
</dbReference>